<protein>
    <submittedName>
        <fullName evidence="1">Uncharacterized protein</fullName>
    </submittedName>
</protein>
<dbReference type="EMBL" id="JAIQCV010000008">
    <property type="protein sequence ID" value="KAH1073345.1"/>
    <property type="molecule type" value="Genomic_DNA"/>
</dbReference>
<dbReference type="OrthoDB" id="998368at2759"/>
<gene>
    <name evidence="1" type="ORF">J1N35_025673</name>
</gene>
<accession>A0A9D3V798</accession>
<organism evidence="1 2">
    <name type="scientific">Gossypium stocksii</name>
    <dbReference type="NCBI Taxonomy" id="47602"/>
    <lineage>
        <taxon>Eukaryota</taxon>
        <taxon>Viridiplantae</taxon>
        <taxon>Streptophyta</taxon>
        <taxon>Embryophyta</taxon>
        <taxon>Tracheophyta</taxon>
        <taxon>Spermatophyta</taxon>
        <taxon>Magnoliopsida</taxon>
        <taxon>eudicotyledons</taxon>
        <taxon>Gunneridae</taxon>
        <taxon>Pentapetalae</taxon>
        <taxon>rosids</taxon>
        <taxon>malvids</taxon>
        <taxon>Malvales</taxon>
        <taxon>Malvaceae</taxon>
        <taxon>Malvoideae</taxon>
        <taxon>Gossypium</taxon>
    </lineage>
</organism>
<reference evidence="1 2" key="1">
    <citation type="journal article" date="2021" name="Plant Biotechnol. J.">
        <title>Multi-omics assisted identification of the key and species-specific regulatory components of drought-tolerant mechanisms in Gossypium stocksii.</title>
        <authorList>
            <person name="Yu D."/>
            <person name="Ke L."/>
            <person name="Zhang D."/>
            <person name="Wu Y."/>
            <person name="Sun Y."/>
            <person name="Mei J."/>
            <person name="Sun J."/>
            <person name="Sun Y."/>
        </authorList>
    </citation>
    <scope>NUCLEOTIDE SEQUENCE [LARGE SCALE GENOMIC DNA]</scope>
    <source>
        <strain evidence="2">cv. E1</strain>
        <tissue evidence="1">Leaf</tissue>
    </source>
</reference>
<dbReference type="Proteomes" id="UP000828251">
    <property type="component" value="Unassembled WGS sequence"/>
</dbReference>
<comment type="caution">
    <text evidence="1">The sequence shown here is derived from an EMBL/GenBank/DDBJ whole genome shotgun (WGS) entry which is preliminary data.</text>
</comment>
<keyword evidence="2" id="KW-1185">Reference proteome</keyword>
<sequence>MDVMQGIFNIAMGELTEKDDAFEATVTVLKEQIEKLKGKLIIYKVALGNRVLTAAPKPKVDIPKPKEFKRIRSTKDVDNFLCGMEQYFHAKGIMDDTTNVNIVVMYFTDVTLL</sequence>
<dbReference type="AlphaFoldDB" id="A0A9D3V798"/>
<evidence type="ECO:0000313" key="2">
    <source>
        <dbReference type="Proteomes" id="UP000828251"/>
    </source>
</evidence>
<evidence type="ECO:0000313" key="1">
    <source>
        <dbReference type="EMBL" id="KAH1073345.1"/>
    </source>
</evidence>
<name>A0A9D3V798_9ROSI</name>
<proteinExistence type="predicted"/>